<keyword evidence="6" id="KW-1185">Reference proteome</keyword>
<accession>A0AAD4P2W5</accession>
<keyword evidence="2" id="KW-0436">Ligase</keyword>
<proteinExistence type="inferred from homology"/>
<evidence type="ECO:0000259" key="4">
    <source>
        <dbReference type="Pfam" id="PF23572"/>
    </source>
</evidence>
<feature type="domain" description="GH3 middle" evidence="3">
    <location>
        <begin position="355"/>
        <end position="438"/>
    </location>
</feature>
<dbReference type="PANTHER" id="PTHR31901">
    <property type="entry name" value="GH3 DOMAIN-CONTAINING PROTEIN"/>
    <property type="match status" value="1"/>
</dbReference>
<reference evidence="5 6" key="1">
    <citation type="journal article" date="2021" name="Nat. Commun.">
        <title>Incipient diploidization of the medicinal plant Perilla within 10,000 years.</title>
        <authorList>
            <person name="Zhang Y."/>
            <person name="Shen Q."/>
            <person name="Leng L."/>
            <person name="Zhang D."/>
            <person name="Chen S."/>
            <person name="Shi Y."/>
            <person name="Ning Z."/>
            <person name="Chen S."/>
        </authorList>
    </citation>
    <scope>NUCLEOTIDE SEQUENCE [LARGE SCALE GENOMIC DNA]</scope>
    <source>
        <strain evidence="6">cv. PC099</strain>
    </source>
</reference>
<dbReference type="GO" id="GO:0005737">
    <property type="term" value="C:cytoplasm"/>
    <property type="evidence" value="ECO:0007669"/>
    <property type="project" value="TreeGrafter"/>
</dbReference>
<protein>
    <submittedName>
        <fullName evidence="5">Indole-3-acetic acid-amido synthetase GH3.9</fullName>
    </submittedName>
</protein>
<dbReference type="InterPro" id="IPR004993">
    <property type="entry name" value="GH3"/>
</dbReference>
<evidence type="ECO:0000256" key="2">
    <source>
        <dbReference type="ARBA" id="ARBA00022598"/>
    </source>
</evidence>
<gene>
    <name evidence="5" type="ORF">C2S53_016594</name>
</gene>
<dbReference type="InterPro" id="IPR055378">
    <property type="entry name" value="GH3_C"/>
</dbReference>
<dbReference type="PANTHER" id="PTHR31901:SF18">
    <property type="entry name" value="INDOLE-3-ACETIC ACID-AMIDO SYNTHETASE GH3.9-RELATED"/>
    <property type="match status" value="1"/>
</dbReference>
<dbReference type="Proteomes" id="UP001190926">
    <property type="component" value="Unassembled WGS sequence"/>
</dbReference>
<dbReference type="Pfam" id="PF03321">
    <property type="entry name" value="GH3"/>
    <property type="match status" value="1"/>
</dbReference>
<feature type="domain" description="GH3 C-terminal" evidence="4">
    <location>
        <begin position="453"/>
        <end position="577"/>
    </location>
</feature>
<comment type="similarity">
    <text evidence="1">Belongs to the IAA-amido conjugating enzyme family.</text>
</comment>
<evidence type="ECO:0000313" key="5">
    <source>
        <dbReference type="EMBL" id="KAH6823990.1"/>
    </source>
</evidence>
<evidence type="ECO:0000313" key="6">
    <source>
        <dbReference type="Proteomes" id="UP001190926"/>
    </source>
</evidence>
<dbReference type="GO" id="GO:0016881">
    <property type="term" value="F:acid-amino acid ligase activity"/>
    <property type="evidence" value="ECO:0007669"/>
    <property type="project" value="TreeGrafter"/>
</dbReference>
<dbReference type="InterPro" id="IPR055377">
    <property type="entry name" value="GH3_M"/>
</dbReference>
<dbReference type="Pfam" id="PF23572">
    <property type="entry name" value="GH3_C"/>
    <property type="match status" value="1"/>
</dbReference>
<dbReference type="Pfam" id="PF23571">
    <property type="entry name" value="GH3_M"/>
    <property type="match status" value="1"/>
</dbReference>
<dbReference type="AlphaFoldDB" id="A0AAD4P2W5"/>
<organism evidence="5 6">
    <name type="scientific">Perilla frutescens var. hirtella</name>
    <name type="common">Perilla citriodora</name>
    <name type="synonym">Perilla setoyensis</name>
    <dbReference type="NCBI Taxonomy" id="608512"/>
    <lineage>
        <taxon>Eukaryota</taxon>
        <taxon>Viridiplantae</taxon>
        <taxon>Streptophyta</taxon>
        <taxon>Embryophyta</taxon>
        <taxon>Tracheophyta</taxon>
        <taxon>Spermatophyta</taxon>
        <taxon>Magnoliopsida</taxon>
        <taxon>eudicotyledons</taxon>
        <taxon>Gunneridae</taxon>
        <taxon>Pentapetalae</taxon>
        <taxon>asterids</taxon>
        <taxon>lamiids</taxon>
        <taxon>Lamiales</taxon>
        <taxon>Lamiaceae</taxon>
        <taxon>Nepetoideae</taxon>
        <taxon>Elsholtzieae</taxon>
        <taxon>Perilla</taxon>
    </lineage>
</organism>
<name>A0AAD4P2W5_PERFH</name>
<comment type="caution">
    <text evidence="5">The sequence shown here is derived from an EMBL/GenBank/DDBJ whole genome shotgun (WGS) entry which is preliminary data.</text>
</comment>
<sequence length="601" mass="67253">MDGKKLEYKGARALKELERLTTKAGEVQQEILRKILEQNWDTEYLKKYLGDSSISSKSVTQFKSRVPAIGYKEIGPYIVRIANGEDSNLITGHPIIEMLCSSGTSAGEPKLMPSIAEDLDRRTFVYNLIMPIVNQHVPGLDEGKAMYLYFVKSETSTPCGMAARTVLTSYYKSSHFKHRPHDPYNDFTSPDAAILCNDSHQSMYCQLLAGLIHRRQVLRLGAVFASALLRAISFLERHWRDFCRDIRAGDLDPAVSDPACRSALLRLLGPPDPDAAAEIEGICGGAASWRGIVCKLWPNAKYIEAVVTGSMSQYVTALRYYSDGRLPLVCTMYASSECYFGVNMKPLCDPSEVSFTLLPNMGYFEFIPLAGDNGSLSMEDDEAAPPLTDLVELVDVKLGCYYELVVTTFSGLYRYRIGDVLQVTGFHNEAPQFRFICRRNVVLSIDNDKTNEEDLHRSITAAASRLLEPRHALLVEYTSYADTSSIPGHYVIYWEINDAIQLHAPPISADVLRECCITIEEGLDYVYRRCRTNDRSVGPLEIRVVKPGTFEKLMDLFIAQGGASINQYKTPRCVKSKPALKLLNANVSDCYFSPRDPAWHA</sequence>
<evidence type="ECO:0000256" key="1">
    <source>
        <dbReference type="ARBA" id="ARBA00008068"/>
    </source>
</evidence>
<evidence type="ECO:0000259" key="3">
    <source>
        <dbReference type="Pfam" id="PF23571"/>
    </source>
</evidence>
<dbReference type="EMBL" id="SDAM02000556">
    <property type="protein sequence ID" value="KAH6823990.1"/>
    <property type="molecule type" value="Genomic_DNA"/>
</dbReference>